<evidence type="ECO:0000313" key="1">
    <source>
        <dbReference type="EMBL" id="CDO72831.1"/>
    </source>
</evidence>
<dbReference type="CDD" id="cd02224">
    <property type="entry name" value="cupin_SPO2919-like"/>
    <property type="match status" value="1"/>
</dbReference>
<sequence length="204" mass="21983">MSSSPTSKPPYLIRTAELPPSALGLRPHTIDSTNYRYSLSLGDSTGLTKTGVHLCRLPPGATSTTLHYHTHDDEWYYILDARDGAVLLLYEPLMDSAGTGEKEAPALKGTPREEEIKAGDFIGFKAGVKNARAHALRAGSTEVVYLVGGSRESMDSSVYALMGKRIVVDRSEGDVQTWAVEEKHIEPVEIKAPVVSSGEKGGQA</sequence>
<dbReference type="Proteomes" id="UP000029665">
    <property type="component" value="Unassembled WGS sequence"/>
</dbReference>
<dbReference type="InterPro" id="IPR011051">
    <property type="entry name" value="RmlC_Cupin_sf"/>
</dbReference>
<accession>A0A060SF74</accession>
<protein>
    <recommendedName>
        <fullName evidence="3">Cupin 2 conserved barrel domain-containing protein</fullName>
    </recommendedName>
</protein>
<organism evidence="1 2">
    <name type="scientific">Pycnoporus cinnabarinus</name>
    <name type="common">Cinnabar-red polypore</name>
    <name type="synonym">Trametes cinnabarina</name>
    <dbReference type="NCBI Taxonomy" id="5643"/>
    <lineage>
        <taxon>Eukaryota</taxon>
        <taxon>Fungi</taxon>
        <taxon>Dikarya</taxon>
        <taxon>Basidiomycota</taxon>
        <taxon>Agaricomycotina</taxon>
        <taxon>Agaricomycetes</taxon>
        <taxon>Polyporales</taxon>
        <taxon>Polyporaceae</taxon>
        <taxon>Trametes</taxon>
    </lineage>
</organism>
<gene>
    <name evidence="1" type="ORF">BN946_scf185002.g16</name>
</gene>
<keyword evidence="2" id="KW-1185">Reference proteome</keyword>
<evidence type="ECO:0008006" key="3">
    <source>
        <dbReference type="Google" id="ProtNLM"/>
    </source>
</evidence>
<dbReference type="AlphaFoldDB" id="A0A060SF74"/>
<dbReference type="OrthoDB" id="10263073at2759"/>
<comment type="caution">
    <text evidence="1">The sequence shown here is derived from an EMBL/GenBank/DDBJ whole genome shotgun (WGS) entry which is preliminary data.</text>
</comment>
<dbReference type="EMBL" id="CCBP010000118">
    <property type="protein sequence ID" value="CDO72831.1"/>
    <property type="molecule type" value="Genomic_DNA"/>
</dbReference>
<dbReference type="SUPFAM" id="SSF51182">
    <property type="entry name" value="RmlC-like cupins"/>
    <property type="match status" value="1"/>
</dbReference>
<dbReference type="InterPro" id="IPR014710">
    <property type="entry name" value="RmlC-like_jellyroll"/>
</dbReference>
<reference evidence="1" key="1">
    <citation type="submission" date="2014-01" db="EMBL/GenBank/DDBJ databases">
        <title>The genome of the white-rot fungus Pycnoporus cinnabarinus: a basidiomycete model with a versatile arsenal for lignocellulosic biomass breakdown.</title>
        <authorList>
            <person name="Levasseur A."/>
            <person name="Lomascolo A."/>
            <person name="Ruiz-Duenas F.J."/>
            <person name="Uzan E."/>
            <person name="Piumi F."/>
            <person name="Kues U."/>
            <person name="Ram A.F.J."/>
            <person name="Murat C."/>
            <person name="Haon M."/>
            <person name="Benoit I."/>
            <person name="Arfi Y."/>
            <person name="Chevret D."/>
            <person name="Drula E."/>
            <person name="Kwon M.J."/>
            <person name="Gouret P."/>
            <person name="Lesage-Meessen L."/>
            <person name="Lombard V."/>
            <person name="Mariette J."/>
            <person name="Noirot C."/>
            <person name="Park J."/>
            <person name="Patyshakuliyeva A."/>
            <person name="Wieneger R.A.B."/>
            <person name="Wosten H.A.B."/>
            <person name="Martin F."/>
            <person name="Coutinho P.M."/>
            <person name="de Vries R."/>
            <person name="Martinez A.T."/>
            <person name="Klopp C."/>
            <person name="Pontarotti P."/>
            <person name="Henrissat B."/>
            <person name="Record E."/>
        </authorList>
    </citation>
    <scope>NUCLEOTIDE SEQUENCE [LARGE SCALE GENOMIC DNA]</scope>
    <source>
        <strain evidence="1">BRFM137</strain>
    </source>
</reference>
<dbReference type="Gene3D" id="2.60.120.10">
    <property type="entry name" value="Jelly Rolls"/>
    <property type="match status" value="1"/>
</dbReference>
<dbReference type="OMA" id="REEEWIY"/>
<evidence type="ECO:0000313" key="2">
    <source>
        <dbReference type="Proteomes" id="UP000029665"/>
    </source>
</evidence>
<name>A0A060SF74_PYCCI</name>
<dbReference type="HOGENOM" id="CLU_110331_1_0_1"/>
<proteinExistence type="predicted"/>